<feature type="region of interest" description="Disordered" evidence="1">
    <location>
        <begin position="356"/>
        <end position="394"/>
    </location>
</feature>
<dbReference type="PANTHER" id="PTHR47842">
    <property type="entry name" value="EXPRESSED PROTEIN"/>
    <property type="match status" value="1"/>
</dbReference>
<feature type="compositionally biased region" description="Pro residues" evidence="1">
    <location>
        <begin position="248"/>
        <end position="262"/>
    </location>
</feature>
<dbReference type="SUPFAM" id="SSF53474">
    <property type="entry name" value="alpha/beta-Hydrolases"/>
    <property type="match status" value="1"/>
</dbReference>
<dbReference type="InterPro" id="IPR029058">
    <property type="entry name" value="AB_hydrolase_fold"/>
</dbReference>
<feature type="region of interest" description="Disordered" evidence="1">
    <location>
        <begin position="428"/>
        <end position="566"/>
    </location>
</feature>
<feature type="compositionally biased region" description="Polar residues" evidence="1">
    <location>
        <begin position="227"/>
        <end position="236"/>
    </location>
</feature>
<dbReference type="EMBL" id="MU865132">
    <property type="protein sequence ID" value="KAK4457173.1"/>
    <property type="molecule type" value="Genomic_DNA"/>
</dbReference>
<reference evidence="3" key="1">
    <citation type="journal article" date="2023" name="Mol. Phylogenet. Evol.">
        <title>Genome-scale phylogeny and comparative genomics of the fungal order Sordariales.</title>
        <authorList>
            <person name="Hensen N."/>
            <person name="Bonometti L."/>
            <person name="Westerberg I."/>
            <person name="Brannstrom I.O."/>
            <person name="Guillou S."/>
            <person name="Cros-Aarteil S."/>
            <person name="Calhoun S."/>
            <person name="Haridas S."/>
            <person name="Kuo A."/>
            <person name="Mondo S."/>
            <person name="Pangilinan J."/>
            <person name="Riley R."/>
            <person name="LaButti K."/>
            <person name="Andreopoulos B."/>
            <person name="Lipzen A."/>
            <person name="Chen C."/>
            <person name="Yan M."/>
            <person name="Daum C."/>
            <person name="Ng V."/>
            <person name="Clum A."/>
            <person name="Steindorff A."/>
            <person name="Ohm R.A."/>
            <person name="Martin F."/>
            <person name="Silar P."/>
            <person name="Natvig D.O."/>
            <person name="Lalanne C."/>
            <person name="Gautier V."/>
            <person name="Ament-Velasquez S.L."/>
            <person name="Kruys A."/>
            <person name="Hutchinson M.I."/>
            <person name="Powell A.J."/>
            <person name="Barry K."/>
            <person name="Miller A.N."/>
            <person name="Grigoriev I.V."/>
            <person name="Debuchy R."/>
            <person name="Gladieux P."/>
            <person name="Hiltunen Thoren M."/>
            <person name="Johannesson H."/>
        </authorList>
    </citation>
    <scope>NUCLEOTIDE SEQUENCE</scope>
    <source>
        <strain evidence="3">PSN324</strain>
    </source>
</reference>
<keyword evidence="4" id="KW-1185">Reference proteome</keyword>
<dbReference type="Proteomes" id="UP001321749">
    <property type="component" value="Unassembled WGS sequence"/>
</dbReference>
<evidence type="ECO:0000256" key="1">
    <source>
        <dbReference type="SAM" id="MobiDB-lite"/>
    </source>
</evidence>
<feature type="domain" description="AB hydrolase-1" evidence="2">
    <location>
        <begin position="79"/>
        <end position="283"/>
    </location>
</feature>
<dbReference type="Gene3D" id="3.40.50.1820">
    <property type="entry name" value="alpha/beta hydrolase"/>
    <property type="match status" value="1"/>
</dbReference>
<gene>
    <name evidence="3" type="ORF">QBC42DRAFT_279701</name>
</gene>
<dbReference type="InterPro" id="IPR000073">
    <property type="entry name" value="AB_hydrolase_1"/>
</dbReference>
<comment type="caution">
    <text evidence="3">The sequence shown here is derived from an EMBL/GenBank/DDBJ whole genome shotgun (WGS) entry which is preliminary data.</text>
</comment>
<dbReference type="PANTHER" id="PTHR47842:SF3">
    <property type="entry name" value="DUF676 DOMAIN-CONTAINING PROTEIN"/>
    <property type="match status" value="1"/>
</dbReference>
<feature type="compositionally biased region" description="Basic and acidic residues" evidence="1">
    <location>
        <begin position="363"/>
        <end position="377"/>
    </location>
</feature>
<name>A0AAV9H8X0_9PEZI</name>
<feature type="compositionally biased region" description="Basic and acidic residues" evidence="1">
    <location>
        <begin position="465"/>
        <end position="550"/>
    </location>
</feature>
<organism evidence="3 4">
    <name type="scientific">Cladorrhinum samala</name>
    <dbReference type="NCBI Taxonomy" id="585594"/>
    <lineage>
        <taxon>Eukaryota</taxon>
        <taxon>Fungi</taxon>
        <taxon>Dikarya</taxon>
        <taxon>Ascomycota</taxon>
        <taxon>Pezizomycotina</taxon>
        <taxon>Sordariomycetes</taxon>
        <taxon>Sordariomycetidae</taxon>
        <taxon>Sordariales</taxon>
        <taxon>Podosporaceae</taxon>
        <taxon>Cladorrhinum</taxon>
    </lineage>
</organism>
<feature type="region of interest" description="Disordered" evidence="1">
    <location>
        <begin position="403"/>
        <end position="422"/>
    </location>
</feature>
<evidence type="ECO:0000313" key="3">
    <source>
        <dbReference type="EMBL" id="KAK4457173.1"/>
    </source>
</evidence>
<feature type="region of interest" description="Disordered" evidence="1">
    <location>
        <begin position="1"/>
        <end position="25"/>
    </location>
</feature>
<feature type="compositionally biased region" description="Pro residues" evidence="1">
    <location>
        <begin position="447"/>
        <end position="459"/>
    </location>
</feature>
<feature type="compositionally biased region" description="Polar residues" evidence="1">
    <location>
        <begin position="1"/>
        <end position="12"/>
    </location>
</feature>
<feature type="region of interest" description="Disordered" evidence="1">
    <location>
        <begin position="212"/>
        <end position="262"/>
    </location>
</feature>
<reference evidence="3" key="2">
    <citation type="submission" date="2023-06" db="EMBL/GenBank/DDBJ databases">
        <authorList>
            <consortium name="Lawrence Berkeley National Laboratory"/>
            <person name="Mondo S.J."/>
            <person name="Hensen N."/>
            <person name="Bonometti L."/>
            <person name="Westerberg I."/>
            <person name="Brannstrom I.O."/>
            <person name="Guillou S."/>
            <person name="Cros-Aarteil S."/>
            <person name="Calhoun S."/>
            <person name="Haridas S."/>
            <person name="Kuo A."/>
            <person name="Pangilinan J."/>
            <person name="Riley R."/>
            <person name="Labutti K."/>
            <person name="Andreopoulos B."/>
            <person name="Lipzen A."/>
            <person name="Chen C."/>
            <person name="Yanf M."/>
            <person name="Daum C."/>
            <person name="Ng V."/>
            <person name="Clum A."/>
            <person name="Steindorff A."/>
            <person name="Ohm R."/>
            <person name="Martin F."/>
            <person name="Silar P."/>
            <person name="Natvig D."/>
            <person name="Lalanne C."/>
            <person name="Gautier V."/>
            <person name="Ament-Velasquez S.L."/>
            <person name="Kruys A."/>
            <person name="Hutchinson M.I."/>
            <person name="Powell A.J."/>
            <person name="Barry K."/>
            <person name="Miller A.N."/>
            <person name="Grigoriev I.V."/>
            <person name="Debuchy R."/>
            <person name="Gladieux P."/>
            <person name="Thoren M.H."/>
            <person name="Johannesson H."/>
        </authorList>
    </citation>
    <scope>NUCLEOTIDE SEQUENCE</scope>
    <source>
        <strain evidence="3">PSN324</strain>
    </source>
</reference>
<sequence>MASAFGSLNTRRPSPDTAAASPGSQTNSILGVGLSSAASDSPYLSLPMGNFADPRSSSTHSLLPATSSGPTGASRTLLVIYIHGFMGNDSSFRSFPAHVHNHLKEALAETHVIHTKIYPRYKTYKSIDVACENFSRWLAPHESDTTDVILIGHSMGGLLAADVVLLPNYDTSRNPPPFRHRILGTISLDAPLLGLHPGIVISGIASLFRPAPSQEPPGVQAGHSECDSTPSASLTPDASVYEQVRPPSGAPSPTLSPPAPDPTYNPTFFNDVAFVDRGWLKNIVHFANKHRQENLVEAAANHILSHLEFGSCLADYPGLKSRYNKLRFLEDVDEPTQRNSGQNLVRVRFVNYYTVSTGLPKNPKPEKKSLEVEEPRSHARPSNTSDPSISGVASPRISVEDYSLQTSHHSSSEDDTNKPLQVLDPIPISEEPLAPSSTPDLTDQPHSVPPDLPSPPTPPDLSSIQDKESRKAAERSYKAALKEHEQSVKAREKLIKSQQKAQEKAQREKEKAQERSRKESDKQQREFQKAKRKSEEKIQKEEKKLQKEKEEAEEEEEKKKKKEEGKKKRLGKFCMLPFSGGEQDEAWVQVYMQDMDEVGAHCGLFIADRPGYEQFVGDVGERITRWVQEDGSRRLLMEEMWRV</sequence>
<evidence type="ECO:0000259" key="2">
    <source>
        <dbReference type="Pfam" id="PF12697"/>
    </source>
</evidence>
<dbReference type="Pfam" id="PF12697">
    <property type="entry name" value="Abhydrolase_6"/>
    <property type="match status" value="1"/>
</dbReference>
<protein>
    <recommendedName>
        <fullName evidence="2">AB hydrolase-1 domain-containing protein</fullName>
    </recommendedName>
</protein>
<dbReference type="AlphaFoldDB" id="A0AAV9H8X0"/>
<evidence type="ECO:0000313" key="4">
    <source>
        <dbReference type="Proteomes" id="UP001321749"/>
    </source>
</evidence>
<accession>A0AAV9H8X0</accession>
<proteinExistence type="predicted"/>